<dbReference type="OrthoDB" id="1650550at2"/>
<reference evidence="9 10" key="1">
    <citation type="submission" date="2016-11" db="EMBL/GenBank/DDBJ databases">
        <authorList>
            <person name="Jaros S."/>
            <person name="Januszkiewicz K."/>
            <person name="Wedrychowicz H."/>
        </authorList>
    </citation>
    <scope>NUCLEOTIDE SEQUENCE [LARGE SCALE GENOMIC DNA]</scope>
    <source>
        <strain evidence="9 10">DSM 17459</strain>
    </source>
</reference>
<accession>A0A1M4ZY19</accession>
<dbReference type="InterPro" id="IPR036259">
    <property type="entry name" value="MFS_trans_sf"/>
</dbReference>
<dbReference type="GO" id="GO:0005886">
    <property type="term" value="C:plasma membrane"/>
    <property type="evidence" value="ECO:0007669"/>
    <property type="project" value="UniProtKB-SubCell"/>
</dbReference>
<keyword evidence="10" id="KW-1185">Reference proteome</keyword>
<dbReference type="PANTHER" id="PTHR43124:SF3">
    <property type="entry name" value="CHLORAMPHENICOL EFFLUX PUMP RV0191"/>
    <property type="match status" value="1"/>
</dbReference>
<evidence type="ECO:0000259" key="8">
    <source>
        <dbReference type="PROSITE" id="PS50850"/>
    </source>
</evidence>
<keyword evidence="4 7" id="KW-0812">Transmembrane</keyword>
<dbReference type="EMBL" id="FQVI01000017">
    <property type="protein sequence ID" value="SHF22844.1"/>
    <property type="molecule type" value="Genomic_DNA"/>
</dbReference>
<dbReference type="InterPro" id="IPR020846">
    <property type="entry name" value="MFS_dom"/>
</dbReference>
<dbReference type="Gene3D" id="1.20.1250.20">
    <property type="entry name" value="MFS general substrate transporter like domains"/>
    <property type="match status" value="1"/>
</dbReference>
<sequence length="384" mass="41081">MKRNLTLKLTILSLSLLVLAPNGASVILPNIAQTFPDIPFTSVILVLTLPFAVLTVFSFITSALMNFIPKKTLVIIGIILYLIGGLGPIFTGSFSVLLFFRGVLGAGIGVITPLASGLIPLFFQGQELASVFGLSSSFMNIGQIYFVFMAGLLVTLGWNKTFWPFLIAIPILLLIIFKLPEPSTSAAECQDKPKIKLTPVFWLIFLLAILEGVFHYPILTNTSAFIVGMNLGDSETASTVLTVMLVAGLISGFLFSKIFAKLKAMTIPLSSMVMTVGFFTMALADNLAMVYIGACLACLGLSVNMSLIFVYATAVSNPSSSSFAVAIATTGVYLGGVASSYVMSGLLRMLEKSSDQTVFTISSAAFFGFTLLSIGCLLIKRKNR</sequence>
<dbReference type="RefSeq" id="WP_072853095.1">
    <property type="nucleotide sequence ID" value="NZ_FQVI01000017.1"/>
</dbReference>
<protein>
    <submittedName>
        <fullName evidence="9">Predicted arabinose efflux permease, MFS family</fullName>
    </submittedName>
</protein>
<feature type="transmembrane region" description="Helical" evidence="7">
    <location>
        <begin position="162"/>
        <end position="179"/>
    </location>
</feature>
<feature type="transmembrane region" description="Helical" evidence="7">
    <location>
        <begin position="323"/>
        <end position="346"/>
    </location>
</feature>
<dbReference type="InterPro" id="IPR011701">
    <property type="entry name" value="MFS"/>
</dbReference>
<dbReference type="AlphaFoldDB" id="A0A1M4ZY19"/>
<keyword evidence="2" id="KW-0813">Transport</keyword>
<dbReference type="GO" id="GO:0022857">
    <property type="term" value="F:transmembrane transporter activity"/>
    <property type="evidence" value="ECO:0007669"/>
    <property type="project" value="InterPro"/>
</dbReference>
<dbReference type="PANTHER" id="PTHR43124">
    <property type="entry name" value="PURINE EFFLUX PUMP PBUE"/>
    <property type="match status" value="1"/>
</dbReference>
<keyword evidence="3" id="KW-1003">Cell membrane</keyword>
<gene>
    <name evidence="9" type="ORF">SAMN02745158_02954</name>
</gene>
<feature type="transmembrane region" description="Helical" evidence="7">
    <location>
        <begin position="41"/>
        <end position="60"/>
    </location>
</feature>
<name>A0A1M4ZY19_9CLOT</name>
<feature type="transmembrane region" description="Helical" evidence="7">
    <location>
        <begin position="72"/>
        <end position="90"/>
    </location>
</feature>
<evidence type="ECO:0000256" key="2">
    <source>
        <dbReference type="ARBA" id="ARBA00022448"/>
    </source>
</evidence>
<evidence type="ECO:0000256" key="3">
    <source>
        <dbReference type="ARBA" id="ARBA00022475"/>
    </source>
</evidence>
<dbReference type="InterPro" id="IPR050189">
    <property type="entry name" value="MFS_Efflux_Transporters"/>
</dbReference>
<evidence type="ECO:0000256" key="6">
    <source>
        <dbReference type="ARBA" id="ARBA00023136"/>
    </source>
</evidence>
<feature type="transmembrane region" description="Helical" evidence="7">
    <location>
        <begin position="290"/>
        <end position="311"/>
    </location>
</feature>
<dbReference type="PROSITE" id="PS50850">
    <property type="entry name" value="MFS"/>
    <property type="match status" value="1"/>
</dbReference>
<evidence type="ECO:0000313" key="10">
    <source>
        <dbReference type="Proteomes" id="UP000184245"/>
    </source>
</evidence>
<keyword evidence="5 7" id="KW-1133">Transmembrane helix</keyword>
<organism evidence="9 10">
    <name type="scientific">Lactonifactor longoviformis DSM 17459</name>
    <dbReference type="NCBI Taxonomy" id="1122155"/>
    <lineage>
        <taxon>Bacteria</taxon>
        <taxon>Bacillati</taxon>
        <taxon>Bacillota</taxon>
        <taxon>Clostridia</taxon>
        <taxon>Eubacteriales</taxon>
        <taxon>Clostridiaceae</taxon>
        <taxon>Lactonifactor</taxon>
    </lineage>
</organism>
<feature type="transmembrane region" description="Helical" evidence="7">
    <location>
        <begin position="267"/>
        <end position="284"/>
    </location>
</feature>
<evidence type="ECO:0000256" key="4">
    <source>
        <dbReference type="ARBA" id="ARBA00022692"/>
    </source>
</evidence>
<dbReference type="STRING" id="1122155.SAMN02745158_02954"/>
<feature type="transmembrane region" description="Helical" evidence="7">
    <location>
        <begin position="96"/>
        <end position="119"/>
    </location>
</feature>
<feature type="transmembrane region" description="Helical" evidence="7">
    <location>
        <begin position="131"/>
        <end position="156"/>
    </location>
</feature>
<comment type="subcellular location">
    <subcellularLocation>
        <location evidence="1">Cell membrane</location>
        <topology evidence="1">Multi-pass membrane protein</topology>
    </subcellularLocation>
</comment>
<dbReference type="Pfam" id="PF07690">
    <property type="entry name" value="MFS_1"/>
    <property type="match status" value="1"/>
</dbReference>
<evidence type="ECO:0000313" key="9">
    <source>
        <dbReference type="EMBL" id="SHF22844.1"/>
    </source>
</evidence>
<dbReference type="SUPFAM" id="SSF103473">
    <property type="entry name" value="MFS general substrate transporter"/>
    <property type="match status" value="1"/>
</dbReference>
<feature type="transmembrane region" description="Helical" evidence="7">
    <location>
        <begin position="358"/>
        <end position="379"/>
    </location>
</feature>
<evidence type="ECO:0000256" key="5">
    <source>
        <dbReference type="ARBA" id="ARBA00022989"/>
    </source>
</evidence>
<feature type="transmembrane region" description="Helical" evidence="7">
    <location>
        <begin position="200"/>
        <end position="219"/>
    </location>
</feature>
<evidence type="ECO:0000256" key="1">
    <source>
        <dbReference type="ARBA" id="ARBA00004651"/>
    </source>
</evidence>
<evidence type="ECO:0000256" key="7">
    <source>
        <dbReference type="SAM" id="Phobius"/>
    </source>
</evidence>
<dbReference type="Proteomes" id="UP000184245">
    <property type="component" value="Unassembled WGS sequence"/>
</dbReference>
<feature type="transmembrane region" description="Helical" evidence="7">
    <location>
        <begin position="239"/>
        <end position="260"/>
    </location>
</feature>
<keyword evidence="6 7" id="KW-0472">Membrane</keyword>
<feature type="domain" description="Major facilitator superfamily (MFS) profile" evidence="8">
    <location>
        <begin position="1"/>
        <end position="384"/>
    </location>
</feature>
<proteinExistence type="predicted"/>